<sequence>MTHRTHTHDTPRDDTGAADTADAAVARRQRFGRLPERIRLQDTVETKPATRPDPARDTYHADEWLIRYCG</sequence>
<dbReference type="Proteomes" id="UP001202052">
    <property type="component" value="Unassembled WGS sequence"/>
</dbReference>
<keyword evidence="3" id="KW-1185">Reference proteome</keyword>
<accession>A0ABT0P033</accession>
<proteinExistence type="predicted"/>
<dbReference type="RefSeq" id="WP_030791481.1">
    <property type="nucleotide sequence ID" value="NZ_JAMCCK010000041.1"/>
</dbReference>
<feature type="region of interest" description="Disordered" evidence="1">
    <location>
        <begin position="1"/>
        <end position="21"/>
    </location>
</feature>
<name>A0ABT0P033_9ACTN</name>
<organism evidence="2 3">
    <name type="scientific">Streptomyces lavenduligriseus</name>
    <dbReference type="NCBI Taxonomy" id="67315"/>
    <lineage>
        <taxon>Bacteria</taxon>
        <taxon>Bacillati</taxon>
        <taxon>Actinomycetota</taxon>
        <taxon>Actinomycetes</taxon>
        <taxon>Kitasatosporales</taxon>
        <taxon>Streptomycetaceae</taxon>
        <taxon>Streptomyces</taxon>
    </lineage>
</organism>
<protein>
    <submittedName>
        <fullName evidence="2">Uncharacterized protein</fullName>
    </submittedName>
</protein>
<gene>
    <name evidence="2" type="ORF">M4438_26850</name>
</gene>
<evidence type="ECO:0000313" key="2">
    <source>
        <dbReference type="EMBL" id="MCL3997079.1"/>
    </source>
</evidence>
<dbReference type="EMBL" id="JAMCCK010000041">
    <property type="protein sequence ID" value="MCL3997079.1"/>
    <property type="molecule type" value="Genomic_DNA"/>
</dbReference>
<evidence type="ECO:0000313" key="3">
    <source>
        <dbReference type="Proteomes" id="UP001202052"/>
    </source>
</evidence>
<comment type="caution">
    <text evidence="2">The sequence shown here is derived from an EMBL/GenBank/DDBJ whole genome shotgun (WGS) entry which is preliminary data.</text>
</comment>
<reference evidence="2 3" key="1">
    <citation type="submission" date="2022-05" db="EMBL/GenBank/DDBJ databases">
        <title>Genome Resource of Streptomyces lavenduligriseus GA1-1, a Strain with Broad-Spectrum Antifungal Activity against Phytopathogenic Fungi.</title>
        <authorList>
            <person name="Qi D."/>
        </authorList>
    </citation>
    <scope>NUCLEOTIDE SEQUENCE [LARGE SCALE GENOMIC DNA]</scope>
    <source>
        <strain evidence="2 3">GA1-1</strain>
    </source>
</reference>
<evidence type="ECO:0000256" key="1">
    <source>
        <dbReference type="SAM" id="MobiDB-lite"/>
    </source>
</evidence>